<protein>
    <submittedName>
        <fullName evidence="5">SCP2 sterol-binding domain-containing protein</fullName>
    </submittedName>
</protein>
<dbReference type="SUPFAM" id="SSF55718">
    <property type="entry name" value="SCP-like"/>
    <property type="match status" value="1"/>
</dbReference>
<dbReference type="InterPro" id="IPR003033">
    <property type="entry name" value="SCP2_sterol-bd_dom"/>
</dbReference>
<evidence type="ECO:0000256" key="3">
    <source>
        <dbReference type="ARBA" id="ARBA00023002"/>
    </source>
</evidence>
<dbReference type="PANTHER" id="PTHR42808:SF3">
    <property type="entry name" value="HYDROXYSTEROID DEHYDROGENASE-LIKE PROTEIN 2"/>
    <property type="match status" value="1"/>
</dbReference>
<proteinExistence type="inferred from homology"/>
<dbReference type="Pfam" id="PF02036">
    <property type="entry name" value="SCP2"/>
    <property type="match status" value="1"/>
</dbReference>
<dbReference type="Gene3D" id="3.30.1050.10">
    <property type="entry name" value="SCP2 sterol-binding domain"/>
    <property type="match status" value="1"/>
</dbReference>
<organism evidence="5 6">
    <name type="scientific">Camelliibacillus cellulosilyticus</name>
    <dbReference type="NCBI Taxonomy" id="2174486"/>
    <lineage>
        <taxon>Bacteria</taxon>
        <taxon>Bacillati</taxon>
        <taxon>Bacillota</taxon>
        <taxon>Bacilli</taxon>
        <taxon>Bacillales</taxon>
        <taxon>Sporolactobacillaceae</taxon>
        <taxon>Camelliibacillus</taxon>
    </lineage>
</organism>
<feature type="domain" description="SCP2" evidence="4">
    <location>
        <begin position="12"/>
        <end position="109"/>
    </location>
</feature>
<dbReference type="InterPro" id="IPR036527">
    <property type="entry name" value="SCP2_sterol-bd_dom_sf"/>
</dbReference>
<keyword evidence="2" id="KW-0521">NADP</keyword>
<comment type="caution">
    <text evidence="5">The sequence shown here is derived from an EMBL/GenBank/DDBJ whole genome shotgun (WGS) entry which is preliminary data.</text>
</comment>
<keyword evidence="6" id="KW-1185">Reference proteome</keyword>
<comment type="similarity">
    <text evidence="1">Belongs to the short-chain dehydrogenases/reductases (SDR) family.</text>
</comment>
<dbReference type="RefSeq" id="WP_376845883.1">
    <property type="nucleotide sequence ID" value="NZ_JBHSFW010000003.1"/>
</dbReference>
<keyword evidence="3" id="KW-0560">Oxidoreductase</keyword>
<dbReference type="EMBL" id="JBHSFW010000003">
    <property type="protein sequence ID" value="MFC4618789.1"/>
    <property type="molecule type" value="Genomic_DNA"/>
</dbReference>
<evidence type="ECO:0000256" key="1">
    <source>
        <dbReference type="ARBA" id="ARBA00006484"/>
    </source>
</evidence>
<evidence type="ECO:0000259" key="4">
    <source>
        <dbReference type="Pfam" id="PF02036"/>
    </source>
</evidence>
<evidence type="ECO:0000256" key="2">
    <source>
        <dbReference type="ARBA" id="ARBA00022857"/>
    </source>
</evidence>
<sequence>MQEEGMDAIWRQIEQNINAKPGPIQELNVIYQFELSGENGGVWQLSLTNGQAMVEKHPQKEPDCKLMMSIESFKKLVSGKLNGATAFMTGKLKVQGSLGLALKMENLLRQYELGPIV</sequence>
<dbReference type="InterPro" id="IPR051935">
    <property type="entry name" value="HSDL2"/>
</dbReference>
<evidence type="ECO:0000313" key="5">
    <source>
        <dbReference type="EMBL" id="MFC4618789.1"/>
    </source>
</evidence>
<gene>
    <name evidence="5" type="ORF">ACFO4N_08560</name>
</gene>
<dbReference type="PANTHER" id="PTHR42808">
    <property type="entry name" value="HYDROXYSTEROID DEHYDROGENASE-LIKE PROTEIN 2"/>
    <property type="match status" value="1"/>
</dbReference>
<evidence type="ECO:0000313" key="6">
    <source>
        <dbReference type="Proteomes" id="UP001596022"/>
    </source>
</evidence>
<dbReference type="Proteomes" id="UP001596022">
    <property type="component" value="Unassembled WGS sequence"/>
</dbReference>
<reference evidence="6" key="1">
    <citation type="journal article" date="2019" name="Int. J. Syst. Evol. Microbiol.">
        <title>The Global Catalogue of Microorganisms (GCM) 10K type strain sequencing project: providing services to taxonomists for standard genome sequencing and annotation.</title>
        <authorList>
            <consortium name="The Broad Institute Genomics Platform"/>
            <consortium name="The Broad Institute Genome Sequencing Center for Infectious Disease"/>
            <person name="Wu L."/>
            <person name="Ma J."/>
        </authorList>
    </citation>
    <scope>NUCLEOTIDE SEQUENCE [LARGE SCALE GENOMIC DNA]</scope>
    <source>
        <strain evidence="6">CGMCC 1.16306</strain>
    </source>
</reference>
<name>A0ABV9GMJ0_9BACL</name>
<accession>A0ABV9GMJ0</accession>